<feature type="chain" id="PRO_5043643206" evidence="1">
    <location>
        <begin position="21"/>
        <end position="126"/>
    </location>
</feature>
<dbReference type="Gene3D" id="2.10.90.10">
    <property type="entry name" value="Cystine-knot cytokines"/>
    <property type="match status" value="1"/>
</dbReference>
<protein>
    <submittedName>
        <fullName evidence="2">Uncharacterized protein</fullName>
    </submittedName>
</protein>
<gene>
    <name evidence="2" type="ORF">QE152_g4902</name>
</gene>
<keyword evidence="1" id="KW-0732">Signal</keyword>
<reference evidence="2 3" key="1">
    <citation type="journal article" date="2024" name="BMC Genomics">
        <title>De novo assembly and annotation of Popillia japonica's genome with initial clues to its potential as an invasive pest.</title>
        <authorList>
            <person name="Cucini C."/>
            <person name="Boschi S."/>
            <person name="Funari R."/>
            <person name="Cardaioli E."/>
            <person name="Iannotti N."/>
            <person name="Marturano G."/>
            <person name="Paoli F."/>
            <person name="Bruttini M."/>
            <person name="Carapelli A."/>
            <person name="Frati F."/>
            <person name="Nardi F."/>
        </authorList>
    </citation>
    <scope>NUCLEOTIDE SEQUENCE [LARGE SCALE GENOMIC DNA]</scope>
    <source>
        <strain evidence="2">DMR45628</strain>
    </source>
</reference>
<proteinExistence type="predicted"/>
<feature type="signal peptide" evidence="1">
    <location>
        <begin position="1"/>
        <end position="20"/>
    </location>
</feature>
<evidence type="ECO:0000313" key="2">
    <source>
        <dbReference type="EMBL" id="KAK9751601.1"/>
    </source>
</evidence>
<dbReference type="EMBL" id="JASPKY010000027">
    <property type="protein sequence ID" value="KAK9751601.1"/>
    <property type="molecule type" value="Genomic_DNA"/>
</dbReference>
<sequence length="126" mass="14626">MHQNLINVGLVILCVQCCRCDWKTTHSITEQFKCQIPHRRSLRITELLKLNCQDDTVPAHVILNRCDDTTGTCLNQRAICTAIETRRISFYFQWRRFGETGFRNRTGRTVEHLKCGCNDTITYGCT</sequence>
<dbReference type="AlphaFoldDB" id="A0AAW1MZB1"/>
<name>A0AAW1MZB1_POPJA</name>
<accession>A0AAW1MZB1</accession>
<keyword evidence="3" id="KW-1185">Reference proteome</keyword>
<dbReference type="InterPro" id="IPR029034">
    <property type="entry name" value="Cystine-knot_cytokine"/>
</dbReference>
<comment type="caution">
    <text evidence="2">The sequence shown here is derived from an EMBL/GenBank/DDBJ whole genome shotgun (WGS) entry which is preliminary data.</text>
</comment>
<dbReference type="SUPFAM" id="SSF57501">
    <property type="entry name" value="Cystine-knot cytokines"/>
    <property type="match status" value="1"/>
</dbReference>
<dbReference type="Proteomes" id="UP001458880">
    <property type="component" value="Unassembled WGS sequence"/>
</dbReference>
<evidence type="ECO:0000313" key="3">
    <source>
        <dbReference type="Proteomes" id="UP001458880"/>
    </source>
</evidence>
<organism evidence="2 3">
    <name type="scientific">Popillia japonica</name>
    <name type="common">Japanese beetle</name>
    <dbReference type="NCBI Taxonomy" id="7064"/>
    <lineage>
        <taxon>Eukaryota</taxon>
        <taxon>Metazoa</taxon>
        <taxon>Ecdysozoa</taxon>
        <taxon>Arthropoda</taxon>
        <taxon>Hexapoda</taxon>
        <taxon>Insecta</taxon>
        <taxon>Pterygota</taxon>
        <taxon>Neoptera</taxon>
        <taxon>Endopterygota</taxon>
        <taxon>Coleoptera</taxon>
        <taxon>Polyphaga</taxon>
        <taxon>Scarabaeiformia</taxon>
        <taxon>Scarabaeidae</taxon>
        <taxon>Rutelinae</taxon>
        <taxon>Popillia</taxon>
    </lineage>
</organism>
<evidence type="ECO:0000256" key="1">
    <source>
        <dbReference type="SAM" id="SignalP"/>
    </source>
</evidence>